<dbReference type="PANTHER" id="PTHR19278:SF9">
    <property type="entry name" value="URIDINE 5'-MONOPHOSPHATE SYNTHASE"/>
    <property type="match status" value="1"/>
</dbReference>
<keyword evidence="6" id="KW-0460">Magnesium</keyword>
<dbReference type="PANTHER" id="PTHR19278">
    <property type="entry name" value="OROTATE PHOSPHORIBOSYLTRANSFERASE"/>
    <property type="match status" value="1"/>
</dbReference>
<keyword evidence="4 6" id="KW-0808">Transferase</keyword>
<dbReference type="GO" id="GO:0004588">
    <property type="term" value="F:orotate phosphoribosyltransferase activity"/>
    <property type="evidence" value="ECO:0007669"/>
    <property type="project" value="UniProtKB-EC"/>
</dbReference>
<comment type="function">
    <text evidence="6">Catalyzes the transfer of a ribosyl phosphate group from 5-phosphoribose 1-diphosphate to orotate, leading to the formation of orotidine monophosphate (OMP).</text>
</comment>
<feature type="binding site" evidence="6">
    <location>
        <position position="104"/>
    </location>
    <ligand>
        <name>5-phospho-alpha-D-ribose 1-diphosphate</name>
        <dbReference type="ChEBI" id="CHEBI:58017"/>
        <note>ligand shared between dimeric partners</note>
    </ligand>
</feature>
<feature type="binding site" evidence="6">
    <location>
        <position position="134"/>
    </location>
    <ligand>
        <name>orotate</name>
        <dbReference type="ChEBI" id="CHEBI:30839"/>
    </ligand>
</feature>
<feature type="binding site" description="in other chain" evidence="6">
    <location>
        <begin position="130"/>
        <end position="138"/>
    </location>
    <ligand>
        <name>5-phospho-alpha-D-ribose 1-diphosphate</name>
        <dbReference type="ChEBI" id="CHEBI:58017"/>
        <note>ligand shared between dimeric partners</note>
    </ligand>
</feature>
<dbReference type="NCBIfam" id="NF001729">
    <property type="entry name" value="PRK00455.1-3"/>
    <property type="match status" value="1"/>
</dbReference>
<keyword evidence="3 6" id="KW-0328">Glycosyltransferase</keyword>
<accession>A0ABS3KKQ1</accession>
<evidence type="ECO:0000256" key="5">
    <source>
        <dbReference type="ARBA" id="ARBA00022975"/>
    </source>
</evidence>
<protein>
    <recommendedName>
        <fullName evidence="2 6">Orotate phosphoribosyltransferase</fullName>
        <shortName evidence="6">OPRT</shortName>
        <shortName evidence="6">OPRTase</shortName>
        <ecNumber evidence="2 6">2.4.2.10</ecNumber>
    </recommendedName>
</protein>
<comment type="caution">
    <text evidence="7">The sequence shown here is derived from an EMBL/GenBank/DDBJ whole genome shotgun (WGS) entry which is preliminary data.</text>
</comment>
<dbReference type="InterPro" id="IPR023031">
    <property type="entry name" value="OPRT"/>
</dbReference>
<evidence type="ECO:0000313" key="7">
    <source>
        <dbReference type="EMBL" id="MBO1078030.1"/>
    </source>
</evidence>
<dbReference type="Gene3D" id="3.40.50.2020">
    <property type="match status" value="1"/>
</dbReference>
<comment type="similarity">
    <text evidence="6">Belongs to the purine/pyrimidine phosphoribosyltransferase family. PyrE subfamily.</text>
</comment>
<evidence type="ECO:0000256" key="3">
    <source>
        <dbReference type="ARBA" id="ARBA00022676"/>
    </source>
</evidence>
<feature type="binding site" description="in other chain" evidence="6">
    <location>
        <position position="105"/>
    </location>
    <ligand>
        <name>5-phospho-alpha-D-ribose 1-diphosphate</name>
        <dbReference type="ChEBI" id="CHEBI:58017"/>
        <note>ligand shared between dimeric partners</note>
    </ligand>
</feature>
<comment type="cofactor">
    <cofactor evidence="6">
        <name>Mg(2+)</name>
        <dbReference type="ChEBI" id="CHEBI:18420"/>
    </cofactor>
</comment>
<comment type="pathway">
    <text evidence="1 6">Pyrimidine metabolism; UMP biosynthesis via de novo pathway; UMP from orotate: step 1/2.</text>
</comment>
<comment type="catalytic activity">
    <reaction evidence="6">
        <text>orotidine 5'-phosphate + diphosphate = orotate + 5-phospho-alpha-D-ribose 1-diphosphate</text>
        <dbReference type="Rhea" id="RHEA:10380"/>
        <dbReference type="ChEBI" id="CHEBI:30839"/>
        <dbReference type="ChEBI" id="CHEBI:33019"/>
        <dbReference type="ChEBI" id="CHEBI:57538"/>
        <dbReference type="ChEBI" id="CHEBI:58017"/>
        <dbReference type="EC" id="2.4.2.10"/>
    </reaction>
</comment>
<evidence type="ECO:0000256" key="2">
    <source>
        <dbReference type="ARBA" id="ARBA00011971"/>
    </source>
</evidence>
<dbReference type="SUPFAM" id="SSF53271">
    <property type="entry name" value="PRTase-like"/>
    <property type="match status" value="1"/>
</dbReference>
<dbReference type="InterPro" id="IPR000836">
    <property type="entry name" value="PRTase_dom"/>
</dbReference>
<evidence type="ECO:0000313" key="8">
    <source>
        <dbReference type="Proteomes" id="UP001518989"/>
    </source>
</evidence>
<reference evidence="7 8" key="1">
    <citation type="submission" date="2020-09" db="EMBL/GenBank/DDBJ databases">
        <title>Roseomonas.</title>
        <authorList>
            <person name="Zhu W."/>
        </authorList>
    </citation>
    <scope>NUCLEOTIDE SEQUENCE [LARGE SCALE GENOMIC DNA]</scope>
    <source>
        <strain evidence="7 8">573</strain>
    </source>
</reference>
<keyword evidence="5 6" id="KW-0665">Pyrimidine biosynthesis</keyword>
<dbReference type="CDD" id="cd06223">
    <property type="entry name" value="PRTases_typeI"/>
    <property type="match status" value="1"/>
</dbReference>
<evidence type="ECO:0000256" key="1">
    <source>
        <dbReference type="ARBA" id="ARBA00004889"/>
    </source>
</evidence>
<sequence>MRDPATEAGAAMARLLLEAGAVQVSADRSFVLASGWASPVYVDCRRLIGMPGPRARATELALDFIRRRFGDAPPFDAVAGGETAGIPWASWIADRLGLPLLYVRKRPLGFGRSAQVEGGAPDGARVLLVDDLATDAASKVAFAKGLRTAGMRLSDALVLFHNRAFPGWHERLLRLDLSLHALASWDDVLRLPADDPLLPPADRQVIERFLRDPAGWSADHGGRSAPMQPPL</sequence>
<dbReference type="EC" id="2.4.2.10" evidence="2 6"/>
<comment type="caution">
    <text evidence="6">Lacks conserved residue(s) required for the propagation of feature annotation.</text>
</comment>
<dbReference type="HAMAP" id="MF_01208">
    <property type="entry name" value="PyrE"/>
    <property type="match status" value="1"/>
</dbReference>
<gene>
    <name evidence="6" type="primary">pyrE</name>
    <name evidence="7" type="ORF">IAI61_03235</name>
</gene>
<dbReference type="EMBL" id="JACTNG010000001">
    <property type="protein sequence ID" value="MBO1078030.1"/>
    <property type="molecule type" value="Genomic_DNA"/>
</dbReference>
<dbReference type="RefSeq" id="WP_207415415.1">
    <property type="nucleotide sequence ID" value="NZ_CP061179.1"/>
</dbReference>
<dbReference type="Proteomes" id="UP001518989">
    <property type="component" value="Unassembled WGS sequence"/>
</dbReference>
<comment type="subunit">
    <text evidence="6">Homodimer.</text>
</comment>
<keyword evidence="8" id="KW-1185">Reference proteome</keyword>
<proteinExistence type="inferred from homology"/>
<name>A0ABS3KKQ1_9PROT</name>
<dbReference type="InterPro" id="IPR029057">
    <property type="entry name" value="PRTase-like"/>
</dbReference>
<evidence type="ECO:0000256" key="6">
    <source>
        <dbReference type="HAMAP-Rule" id="MF_01208"/>
    </source>
</evidence>
<evidence type="ECO:0000256" key="4">
    <source>
        <dbReference type="ARBA" id="ARBA00022679"/>
    </source>
</evidence>
<organism evidence="7 8">
    <name type="scientific">Roseomonas haemaphysalidis</name>
    <dbReference type="NCBI Taxonomy" id="2768162"/>
    <lineage>
        <taxon>Bacteria</taxon>
        <taxon>Pseudomonadati</taxon>
        <taxon>Pseudomonadota</taxon>
        <taxon>Alphaproteobacteria</taxon>
        <taxon>Acetobacterales</taxon>
        <taxon>Roseomonadaceae</taxon>
        <taxon>Roseomonas</taxon>
    </lineage>
</organism>